<dbReference type="Gene3D" id="1.20.1050.80">
    <property type="entry name" value="VPS9 domain"/>
    <property type="match status" value="1"/>
</dbReference>
<evidence type="ECO:0000313" key="4">
    <source>
        <dbReference type="EMBL" id="TPX17722.1"/>
    </source>
</evidence>
<feature type="compositionally biased region" description="Low complexity" evidence="1">
    <location>
        <begin position="788"/>
        <end position="798"/>
    </location>
</feature>
<dbReference type="Gene3D" id="1.10.246.120">
    <property type="match status" value="1"/>
</dbReference>
<dbReference type="GO" id="GO:0031267">
    <property type="term" value="F:small GTPase binding"/>
    <property type="evidence" value="ECO:0007669"/>
    <property type="project" value="TreeGrafter"/>
</dbReference>
<dbReference type="Pfam" id="PF02204">
    <property type="entry name" value="VPS9"/>
    <property type="match status" value="1"/>
</dbReference>
<proteinExistence type="predicted"/>
<name>A0A507B648_9PEZI</name>
<protein>
    <recommendedName>
        <fullName evidence="6">Vacuolar protein sorting-associated protein 9a</fullName>
    </recommendedName>
</protein>
<dbReference type="Gene3D" id="1.10.8.10">
    <property type="entry name" value="DNA helicase RuvA subunit, C-terminal domain"/>
    <property type="match status" value="1"/>
</dbReference>
<feature type="region of interest" description="Disordered" evidence="1">
    <location>
        <begin position="198"/>
        <end position="283"/>
    </location>
</feature>
<feature type="region of interest" description="Disordered" evidence="1">
    <location>
        <begin position="691"/>
        <end position="724"/>
    </location>
</feature>
<dbReference type="Pfam" id="PF18151">
    <property type="entry name" value="DUF5601"/>
    <property type="match status" value="1"/>
</dbReference>
<evidence type="ECO:0008006" key="6">
    <source>
        <dbReference type="Google" id="ProtNLM"/>
    </source>
</evidence>
<reference evidence="4 5" key="1">
    <citation type="submission" date="2019-06" db="EMBL/GenBank/DDBJ databases">
        <title>Draft genome sequence of the filamentous fungus Phialemoniopsis curvata isolated from diesel fuel.</title>
        <authorList>
            <person name="Varaljay V.A."/>
            <person name="Lyon W.J."/>
            <person name="Crouch A.L."/>
            <person name="Drake C.E."/>
            <person name="Hollomon J.M."/>
            <person name="Nadeau L.J."/>
            <person name="Nunn H.S."/>
            <person name="Stevenson B.S."/>
            <person name="Bojanowski C.L."/>
            <person name="Crookes-Goodson W.J."/>
        </authorList>
    </citation>
    <scope>NUCLEOTIDE SEQUENCE [LARGE SCALE GENOMIC DNA]</scope>
    <source>
        <strain evidence="4 5">D216</strain>
    </source>
</reference>
<feature type="compositionally biased region" description="Basic and acidic residues" evidence="1">
    <location>
        <begin position="237"/>
        <end position="255"/>
    </location>
</feature>
<sequence length="853" mass="92630">MVSDDSAQQPHGNTGASLLPAYLLAERSKINCMLVSLLLVYLHGHLHSSGPREPALNDAFTDQHHKDSPASSCVCLLPTPRKQPDPTRERPTMTVGFEKTRLSSSAEQSNNKAGSEKLNQSAGTDTDEASSLADDPFAAGDVDTDDDTNNAAPSVGATDIQQSQALGSHDVLSASTATLKPSTPPAATTATQYLNIESTTYVDPTPRTPTTSLPPSRTPSNAARPSTEASSPGRIDTSYDDRRYQSEDEQEKGSRSEIQSIMEQFSEEGGGPGEDEVMSPRLEIASPLLGGAVQHPPRKSSLEPLAPTIAQQIQDLQGLRMAPSSSSLRSKHKEPEDQGPPVPPKDNMPSFAHDERHGSIDSPLSPTVSLHRPPPPDPEPEPSLPFDFHRFLEQLRNKKADPVARYLKSFLSEFGKRQWMVHEQVKIISDFLAFISNKMAVCEVWRDVPDAEFDNAREGMEKLVMNRLYSQTFSPAIPPPQPIPGAKSKKRGGERLMGPGRRGQHQEDVERDEVLAQKVNIYGWVKEEHLDIPPVGDSGKRFLKLAQQELLKIKSYRAPRDKIICVLNCCKVIFGLLKHAKSDSSADSFMPLLIYVVLQANPEHLVSNVQYILRFRNQEKLGGEAGYYLSSLMGAVQFIENMDRTTLTISDEEFEQHVEAAVSAIAEKHRSESPPPPPPLSEKVGLILQPSVAGESSSSRPSNELSGGLPSPRRSTSSEGPEDEKAAITGLLRTIQKPLSTIGRIFSEEAPSTPPPPPPPTGSRSPAHTPVPEGDQGPRPASKHSLSAEEAAARQASAEAAEAQRLSRAEHANVVETLAGMFPDLDKDIISDVVYQKEGRVGQAVDACLALST</sequence>
<dbReference type="SUPFAM" id="SSF46934">
    <property type="entry name" value="UBA-like"/>
    <property type="match status" value="1"/>
</dbReference>
<dbReference type="RefSeq" id="XP_030999433.1">
    <property type="nucleotide sequence ID" value="XM_031137055.1"/>
</dbReference>
<feature type="compositionally biased region" description="Polar residues" evidence="1">
    <location>
        <begin position="221"/>
        <end position="230"/>
    </location>
</feature>
<feature type="compositionally biased region" description="Low complexity" evidence="1">
    <location>
        <begin position="696"/>
        <end position="706"/>
    </location>
</feature>
<dbReference type="InterPro" id="IPR045046">
    <property type="entry name" value="Vps9-like"/>
</dbReference>
<feature type="compositionally biased region" description="Polar residues" evidence="1">
    <location>
        <begin position="102"/>
        <end position="124"/>
    </location>
</feature>
<feature type="region of interest" description="Disordered" evidence="1">
    <location>
        <begin position="318"/>
        <end position="385"/>
    </location>
</feature>
<feature type="region of interest" description="Disordered" evidence="1">
    <location>
        <begin position="57"/>
        <end position="164"/>
    </location>
</feature>
<feature type="compositionally biased region" description="Pro residues" evidence="1">
    <location>
        <begin position="372"/>
        <end position="383"/>
    </location>
</feature>
<dbReference type="PROSITE" id="PS51205">
    <property type="entry name" value="VPS9"/>
    <property type="match status" value="1"/>
</dbReference>
<dbReference type="SMART" id="SM00546">
    <property type="entry name" value="CUE"/>
    <property type="match status" value="1"/>
</dbReference>
<feature type="domain" description="CUE" evidence="2">
    <location>
        <begin position="810"/>
        <end position="853"/>
    </location>
</feature>
<dbReference type="InterPro" id="IPR041804">
    <property type="entry name" value="Vps9_CUE"/>
</dbReference>
<dbReference type="PANTHER" id="PTHR23101">
    <property type="entry name" value="RAB GDP/GTP EXCHANGE FACTOR"/>
    <property type="match status" value="1"/>
</dbReference>
<dbReference type="EMBL" id="SKBQ01000012">
    <property type="protein sequence ID" value="TPX17722.1"/>
    <property type="molecule type" value="Genomic_DNA"/>
</dbReference>
<dbReference type="GO" id="GO:0043130">
    <property type="term" value="F:ubiquitin binding"/>
    <property type="evidence" value="ECO:0007669"/>
    <property type="project" value="InterPro"/>
</dbReference>
<dbReference type="SMART" id="SM00167">
    <property type="entry name" value="VPS9"/>
    <property type="match status" value="1"/>
</dbReference>
<feature type="domain" description="VPS9" evidence="3">
    <location>
        <begin position="509"/>
        <end position="648"/>
    </location>
</feature>
<feature type="region of interest" description="Disordered" evidence="1">
    <location>
        <begin position="747"/>
        <end position="798"/>
    </location>
</feature>
<dbReference type="STRING" id="1093900.A0A507B648"/>
<dbReference type="GO" id="GO:0005085">
    <property type="term" value="F:guanyl-nucleotide exchange factor activity"/>
    <property type="evidence" value="ECO:0007669"/>
    <property type="project" value="InterPro"/>
</dbReference>
<feature type="compositionally biased region" description="Basic and acidic residues" evidence="1">
    <location>
        <begin position="82"/>
        <end position="91"/>
    </location>
</feature>
<dbReference type="InterPro" id="IPR009060">
    <property type="entry name" value="UBA-like_sf"/>
</dbReference>
<organism evidence="4 5">
    <name type="scientific">Thyridium curvatum</name>
    <dbReference type="NCBI Taxonomy" id="1093900"/>
    <lineage>
        <taxon>Eukaryota</taxon>
        <taxon>Fungi</taxon>
        <taxon>Dikarya</taxon>
        <taxon>Ascomycota</taxon>
        <taxon>Pezizomycotina</taxon>
        <taxon>Sordariomycetes</taxon>
        <taxon>Sordariomycetidae</taxon>
        <taxon>Thyridiales</taxon>
        <taxon>Thyridiaceae</taxon>
        <taxon>Thyridium</taxon>
    </lineage>
</organism>
<gene>
    <name evidence="4" type="ORF">E0L32_002823</name>
</gene>
<feature type="compositionally biased region" description="Low complexity" evidence="1">
    <location>
        <begin position="204"/>
        <end position="220"/>
    </location>
</feature>
<dbReference type="FunCoup" id="A0A507B648">
    <property type="interactions" value="151"/>
</dbReference>
<dbReference type="GO" id="GO:0005829">
    <property type="term" value="C:cytosol"/>
    <property type="evidence" value="ECO:0007669"/>
    <property type="project" value="TreeGrafter"/>
</dbReference>
<dbReference type="OrthoDB" id="300289at2759"/>
<dbReference type="InParanoid" id="A0A507B648"/>
<feature type="region of interest" description="Disordered" evidence="1">
    <location>
        <begin position="476"/>
        <end position="509"/>
    </location>
</feature>
<dbReference type="InterPro" id="IPR041545">
    <property type="entry name" value="DUF5601"/>
</dbReference>
<dbReference type="CDD" id="cd14369">
    <property type="entry name" value="CUE_VPS9_like"/>
    <property type="match status" value="1"/>
</dbReference>
<keyword evidence="5" id="KW-1185">Reference proteome</keyword>
<dbReference type="SUPFAM" id="SSF109993">
    <property type="entry name" value="VPS9 domain"/>
    <property type="match status" value="1"/>
</dbReference>
<dbReference type="InterPro" id="IPR003123">
    <property type="entry name" value="VPS9"/>
</dbReference>
<dbReference type="PANTHER" id="PTHR23101:SF25">
    <property type="entry name" value="GTPASE-ACTIVATING PROTEIN AND VPS9 DOMAIN-CONTAINING PROTEIN 1"/>
    <property type="match status" value="1"/>
</dbReference>
<comment type="caution">
    <text evidence="4">The sequence shown here is derived from an EMBL/GenBank/DDBJ whole genome shotgun (WGS) entry which is preliminary data.</text>
</comment>
<evidence type="ECO:0000259" key="2">
    <source>
        <dbReference type="PROSITE" id="PS51140"/>
    </source>
</evidence>
<dbReference type="GO" id="GO:0030139">
    <property type="term" value="C:endocytic vesicle"/>
    <property type="evidence" value="ECO:0007669"/>
    <property type="project" value="TreeGrafter"/>
</dbReference>
<evidence type="ECO:0000313" key="5">
    <source>
        <dbReference type="Proteomes" id="UP000319257"/>
    </source>
</evidence>
<dbReference type="Pfam" id="PF02845">
    <property type="entry name" value="CUE"/>
    <property type="match status" value="1"/>
</dbReference>
<dbReference type="Proteomes" id="UP000319257">
    <property type="component" value="Unassembled WGS sequence"/>
</dbReference>
<dbReference type="InterPro" id="IPR037191">
    <property type="entry name" value="VPS9_dom_sf"/>
</dbReference>
<feature type="compositionally biased region" description="Pro residues" evidence="1">
    <location>
        <begin position="752"/>
        <end position="761"/>
    </location>
</feature>
<dbReference type="AlphaFoldDB" id="A0A507B648"/>
<accession>A0A507B648</accession>
<dbReference type="GO" id="GO:0016192">
    <property type="term" value="P:vesicle-mediated transport"/>
    <property type="evidence" value="ECO:0007669"/>
    <property type="project" value="InterPro"/>
</dbReference>
<dbReference type="PROSITE" id="PS51140">
    <property type="entry name" value="CUE"/>
    <property type="match status" value="1"/>
</dbReference>
<dbReference type="GeneID" id="41970270"/>
<dbReference type="InterPro" id="IPR003892">
    <property type="entry name" value="CUE"/>
</dbReference>
<evidence type="ECO:0000256" key="1">
    <source>
        <dbReference type="SAM" id="MobiDB-lite"/>
    </source>
</evidence>
<evidence type="ECO:0000259" key="3">
    <source>
        <dbReference type="PROSITE" id="PS51205"/>
    </source>
</evidence>